<keyword evidence="5" id="KW-1185">Reference proteome</keyword>
<keyword evidence="4" id="KW-0255">Endonuclease</keyword>
<organism evidence="4 5">
    <name type="scientific">Sulfitobacter delicatus</name>
    <dbReference type="NCBI Taxonomy" id="218672"/>
    <lineage>
        <taxon>Bacteria</taxon>
        <taxon>Pseudomonadati</taxon>
        <taxon>Pseudomonadota</taxon>
        <taxon>Alphaproteobacteria</taxon>
        <taxon>Rhodobacterales</taxon>
        <taxon>Roseobacteraceae</taxon>
        <taxon>Sulfitobacter</taxon>
    </lineage>
</organism>
<feature type="domain" description="Endonuclease/exonuclease/phosphatase" evidence="3">
    <location>
        <begin position="115"/>
        <end position="319"/>
    </location>
</feature>
<dbReference type="InterPro" id="IPR036691">
    <property type="entry name" value="Endo/exonu/phosph_ase_sf"/>
</dbReference>
<gene>
    <name evidence="4" type="ORF">SAMN04489759_101161</name>
</gene>
<sequence length="373" mass="41911">MVLDTALDWGIWGLAGLLLLCSLLPLSKLPFGFIRGLAFPREQFLGLALLLAIGFAWIEGVTTPTGAIGIALMLGVAILHALYITKFTPLWRKQSLAAEPGLRRATDRQFSLLAANVKKSNRDYGKLIALAEARTPDIFLAIEVDQDWIDALDDGIGKNYDHRIDVPLDNGYGLCVMSRLPLSEVEVREKVTTDVPSIRVRVHLPVGEDFRLYVVHPEPPVIDHDTKGRDSDIALVGMEATEDPLPAVVSGDLNDVAWSTTTRRFQRLSGLLDPRVGRGMYNTFSATMPWMRWPLDHLFHDAQFRLLEMDRLDKIGSDHFPMWFVLALAQTEAAVSDPEDVDPEEEQETEEMIAEERQREREPIGSDWEDEDK</sequence>
<accession>A0A1G7HN20</accession>
<dbReference type="Proteomes" id="UP000199399">
    <property type="component" value="Unassembled WGS sequence"/>
</dbReference>
<feature type="region of interest" description="Disordered" evidence="1">
    <location>
        <begin position="334"/>
        <end position="373"/>
    </location>
</feature>
<proteinExistence type="predicted"/>
<keyword evidence="2" id="KW-1133">Transmembrane helix</keyword>
<evidence type="ECO:0000313" key="4">
    <source>
        <dbReference type="EMBL" id="SDF01409.1"/>
    </source>
</evidence>
<name>A0A1G7HN20_9RHOB</name>
<dbReference type="GO" id="GO:0004519">
    <property type="term" value="F:endonuclease activity"/>
    <property type="evidence" value="ECO:0007669"/>
    <property type="project" value="UniProtKB-KW"/>
</dbReference>
<keyword evidence="2" id="KW-0472">Membrane</keyword>
<feature type="transmembrane region" description="Helical" evidence="2">
    <location>
        <begin position="64"/>
        <end position="84"/>
    </location>
</feature>
<dbReference type="Pfam" id="PF03372">
    <property type="entry name" value="Exo_endo_phos"/>
    <property type="match status" value="1"/>
</dbReference>
<feature type="compositionally biased region" description="Basic and acidic residues" evidence="1">
    <location>
        <begin position="354"/>
        <end position="364"/>
    </location>
</feature>
<dbReference type="Gene3D" id="3.60.10.10">
    <property type="entry name" value="Endonuclease/exonuclease/phosphatase"/>
    <property type="match status" value="1"/>
</dbReference>
<keyword evidence="4" id="KW-0540">Nuclease</keyword>
<evidence type="ECO:0000313" key="5">
    <source>
        <dbReference type="Proteomes" id="UP000199399"/>
    </source>
</evidence>
<reference evidence="5" key="1">
    <citation type="submission" date="2016-10" db="EMBL/GenBank/DDBJ databases">
        <authorList>
            <person name="Varghese N."/>
            <person name="Submissions S."/>
        </authorList>
    </citation>
    <scope>NUCLEOTIDE SEQUENCE [LARGE SCALE GENOMIC DNA]</scope>
    <source>
        <strain evidence="5">DSM 16477</strain>
    </source>
</reference>
<dbReference type="InterPro" id="IPR005135">
    <property type="entry name" value="Endo/exonuclease/phosphatase"/>
</dbReference>
<keyword evidence="2" id="KW-0812">Transmembrane</keyword>
<evidence type="ECO:0000256" key="2">
    <source>
        <dbReference type="SAM" id="Phobius"/>
    </source>
</evidence>
<feature type="compositionally biased region" description="Acidic residues" evidence="1">
    <location>
        <begin position="337"/>
        <end position="353"/>
    </location>
</feature>
<dbReference type="SUPFAM" id="SSF56219">
    <property type="entry name" value="DNase I-like"/>
    <property type="match status" value="1"/>
</dbReference>
<dbReference type="OrthoDB" id="9796594at2"/>
<dbReference type="AlphaFoldDB" id="A0A1G7HN20"/>
<keyword evidence="4" id="KW-0269">Exonuclease</keyword>
<dbReference type="EMBL" id="FNBP01000001">
    <property type="protein sequence ID" value="SDF01409.1"/>
    <property type="molecule type" value="Genomic_DNA"/>
</dbReference>
<evidence type="ECO:0000259" key="3">
    <source>
        <dbReference type="Pfam" id="PF03372"/>
    </source>
</evidence>
<evidence type="ECO:0000256" key="1">
    <source>
        <dbReference type="SAM" id="MobiDB-lite"/>
    </source>
</evidence>
<dbReference type="STRING" id="218672.SAMN04489759_101161"/>
<feature type="transmembrane region" description="Helical" evidence="2">
    <location>
        <begin position="38"/>
        <end position="58"/>
    </location>
</feature>
<protein>
    <submittedName>
        <fullName evidence="4">Uncharacterized conserved protein YafD, endonuclease/exonuclease/phosphatase (EEP) superfamily</fullName>
    </submittedName>
</protein>
<dbReference type="GO" id="GO:0004527">
    <property type="term" value="F:exonuclease activity"/>
    <property type="evidence" value="ECO:0007669"/>
    <property type="project" value="UniProtKB-KW"/>
</dbReference>
<feature type="transmembrane region" description="Helical" evidence="2">
    <location>
        <begin position="6"/>
        <end position="26"/>
    </location>
</feature>
<keyword evidence="4" id="KW-0378">Hydrolase</keyword>